<dbReference type="InterPro" id="IPR006439">
    <property type="entry name" value="HAD-SF_hydro_IA"/>
</dbReference>
<dbReference type="InterPro" id="IPR023214">
    <property type="entry name" value="HAD_sf"/>
</dbReference>
<proteinExistence type="predicted"/>
<comment type="caution">
    <text evidence="1">The sequence shown here is derived from an EMBL/GenBank/DDBJ whole genome shotgun (WGS) entry which is preliminary data.</text>
</comment>
<evidence type="ECO:0000313" key="1">
    <source>
        <dbReference type="EMBL" id="PPJ37468.1"/>
    </source>
</evidence>
<dbReference type="SFLD" id="SFLDS00003">
    <property type="entry name" value="Haloacid_Dehalogenase"/>
    <property type="match status" value="1"/>
</dbReference>
<dbReference type="SUPFAM" id="SSF56784">
    <property type="entry name" value="HAD-like"/>
    <property type="match status" value="1"/>
</dbReference>
<evidence type="ECO:0000313" key="2">
    <source>
        <dbReference type="Proteomes" id="UP000239874"/>
    </source>
</evidence>
<organism evidence="1 2">
    <name type="scientific">Nocardia nova</name>
    <dbReference type="NCBI Taxonomy" id="37330"/>
    <lineage>
        <taxon>Bacteria</taxon>
        <taxon>Bacillati</taxon>
        <taxon>Actinomycetota</taxon>
        <taxon>Actinomycetes</taxon>
        <taxon>Mycobacteriales</taxon>
        <taxon>Nocardiaceae</taxon>
        <taxon>Nocardia</taxon>
    </lineage>
</organism>
<dbReference type="OrthoDB" id="9795007at2"/>
<evidence type="ECO:0008006" key="3">
    <source>
        <dbReference type="Google" id="ProtNLM"/>
    </source>
</evidence>
<reference evidence="1 2" key="1">
    <citation type="submission" date="2018-02" db="EMBL/GenBank/DDBJ databases">
        <title>8 Nocardia nova and 1 Nocardia cyriacigeorgica strain used for evolution to TMP-SMX.</title>
        <authorList>
            <person name="Mehta H."/>
            <person name="Weng J."/>
            <person name="Shamoo Y."/>
        </authorList>
    </citation>
    <scope>NUCLEOTIDE SEQUENCE [LARGE SCALE GENOMIC DNA]</scope>
    <source>
        <strain evidence="1 2">MDA3139</strain>
    </source>
</reference>
<gene>
    <name evidence="1" type="ORF">C5E45_15230</name>
</gene>
<accession>A0A2S6AQG7</accession>
<dbReference type="InterPro" id="IPR036412">
    <property type="entry name" value="HAD-like_sf"/>
</dbReference>
<dbReference type="EMBL" id="PSZC01000009">
    <property type="protein sequence ID" value="PPJ37468.1"/>
    <property type="molecule type" value="Genomic_DNA"/>
</dbReference>
<dbReference type="RefSeq" id="WP_104378379.1">
    <property type="nucleotide sequence ID" value="NZ_PSZC01000009.1"/>
</dbReference>
<dbReference type="Proteomes" id="UP000239874">
    <property type="component" value="Unassembled WGS sequence"/>
</dbReference>
<protein>
    <recommendedName>
        <fullName evidence="3">HAD family hydrolase</fullName>
    </recommendedName>
</protein>
<dbReference type="SFLD" id="SFLDG01129">
    <property type="entry name" value="C1.5:_HAD__Beta-PGM__Phosphata"/>
    <property type="match status" value="1"/>
</dbReference>
<dbReference type="PANTHER" id="PTHR43611">
    <property type="entry name" value="ALPHA-D-GLUCOSE 1-PHOSPHATE PHOSPHATASE"/>
    <property type="match status" value="1"/>
</dbReference>
<dbReference type="Pfam" id="PF00702">
    <property type="entry name" value="Hydrolase"/>
    <property type="match status" value="1"/>
</dbReference>
<dbReference type="NCBIfam" id="TIGR01509">
    <property type="entry name" value="HAD-SF-IA-v3"/>
    <property type="match status" value="1"/>
</dbReference>
<sequence length="213" mass="23146">MTRPEDTEAVLLDWDGVLHYWQGDGERAGEQAEGLPAGAIAAAAYGTDAYEYAKLGIYTDARWRESVAENLAQRFDSRGREAVRMWSADRGRLADGAIEFLAQLRERFVVALLSDSTDILVADLERFGLDADFDHIFVSAHLGMTKPAPALYRHAATVIGVPPAKILVVDDLPVNLPGARSVGMRVAHFSAGSSLSSIVCEHPIQEEKSCSFG</sequence>
<dbReference type="Gene3D" id="3.40.50.1000">
    <property type="entry name" value="HAD superfamily/HAD-like"/>
    <property type="match status" value="1"/>
</dbReference>
<name>A0A2S6AQG7_9NOCA</name>
<dbReference type="PANTHER" id="PTHR43611:SF3">
    <property type="entry name" value="FLAVIN MONONUCLEOTIDE HYDROLASE 1, CHLOROPLATIC"/>
    <property type="match status" value="1"/>
</dbReference>
<dbReference type="PRINTS" id="PR00413">
    <property type="entry name" value="HADHALOGNASE"/>
</dbReference>
<dbReference type="AlphaFoldDB" id="A0A2S6AQG7"/>